<evidence type="ECO:0000313" key="2">
    <source>
        <dbReference type="Proteomes" id="UP000265520"/>
    </source>
</evidence>
<dbReference type="AlphaFoldDB" id="A0A392PG46"/>
<proteinExistence type="predicted"/>
<feature type="non-terminal residue" evidence="1">
    <location>
        <position position="1"/>
    </location>
</feature>
<accession>A0A392PG46</accession>
<dbReference type="EMBL" id="LXQA010077526">
    <property type="protein sequence ID" value="MCI10764.1"/>
    <property type="molecule type" value="Genomic_DNA"/>
</dbReference>
<keyword evidence="2" id="KW-1185">Reference proteome</keyword>
<evidence type="ECO:0000313" key="1">
    <source>
        <dbReference type="EMBL" id="MCI10764.1"/>
    </source>
</evidence>
<sequence>KKPNWIGANSWPDLTKKWDEIGFQKKCKKATANRASDNRGGSIPSGGQTYGATFRAQYFKDN</sequence>
<protein>
    <submittedName>
        <fullName evidence="1">Uncharacterized protein</fullName>
    </submittedName>
</protein>
<name>A0A392PG46_9FABA</name>
<organism evidence="1 2">
    <name type="scientific">Trifolium medium</name>
    <dbReference type="NCBI Taxonomy" id="97028"/>
    <lineage>
        <taxon>Eukaryota</taxon>
        <taxon>Viridiplantae</taxon>
        <taxon>Streptophyta</taxon>
        <taxon>Embryophyta</taxon>
        <taxon>Tracheophyta</taxon>
        <taxon>Spermatophyta</taxon>
        <taxon>Magnoliopsida</taxon>
        <taxon>eudicotyledons</taxon>
        <taxon>Gunneridae</taxon>
        <taxon>Pentapetalae</taxon>
        <taxon>rosids</taxon>
        <taxon>fabids</taxon>
        <taxon>Fabales</taxon>
        <taxon>Fabaceae</taxon>
        <taxon>Papilionoideae</taxon>
        <taxon>50 kb inversion clade</taxon>
        <taxon>NPAAA clade</taxon>
        <taxon>Hologalegina</taxon>
        <taxon>IRL clade</taxon>
        <taxon>Trifolieae</taxon>
        <taxon>Trifolium</taxon>
    </lineage>
</organism>
<dbReference type="Proteomes" id="UP000265520">
    <property type="component" value="Unassembled WGS sequence"/>
</dbReference>
<reference evidence="1 2" key="1">
    <citation type="journal article" date="2018" name="Front. Plant Sci.">
        <title>Red Clover (Trifolium pratense) and Zigzag Clover (T. medium) - A Picture of Genomic Similarities and Differences.</title>
        <authorList>
            <person name="Dluhosova J."/>
            <person name="Istvanek J."/>
            <person name="Nedelnik J."/>
            <person name="Repkova J."/>
        </authorList>
    </citation>
    <scope>NUCLEOTIDE SEQUENCE [LARGE SCALE GENOMIC DNA]</scope>
    <source>
        <strain evidence="2">cv. 10/8</strain>
        <tissue evidence="1">Leaf</tissue>
    </source>
</reference>
<comment type="caution">
    <text evidence="1">The sequence shown here is derived from an EMBL/GenBank/DDBJ whole genome shotgun (WGS) entry which is preliminary data.</text>
</comment>